<dbReference type="Pfam" id="PF00708">
    <property type="entry name" value="Acylphosphatase"/>
    <property type="match status" value="1"/>
</dbReference>
<dbReference type="SUPFAM" id="SSF54975">
    <property type="entry name" value="Acylphosphatase/BLUF domain-like"/>
    <property type="match status" value="1"/>
</dbReference>
<dbReference type="InterPro" id="IPR017968">
    <property type="entry name" value="Acylphosphatase_CS"/>
</dbReference>
<proteinExistence type="inferred from homology"/>
<dbReference type="PIRSF" id="PIRSF006256">
    <property type="entry name" value="CMPcnvr_hdrg_mat"/>
    <property type="match status" value="1"/>
</dbReference>
<keyword evidence="3" id="KW-0436">Ligase</keyword>
<evidence type="ECO:0000256" key="6">
    <source>
        <dbReference type="ARBA" id="ARBA00022833"/>
    </source>
</evidence>
<dbReference type="InterPro" id="IPR011125">
    <property type="entry name" value="Znf_HypF"/>
</dbReference>
<feature type="active site" evidence="9">
    <location>
        <position position="21"/>
    </location>
</feature>
<evidence type="ECO:0000256" key="1">
    <source>
        <dbReference type="ARBA" id="ARBA00004711"/>
    </source>
</evidence>
<dbReference type="Proteomes" id="UP000053707">
    <property type="component" value="Unassembled WGS sequence"/>
</dbReference>
<evidence type="ECO:0000256" key="8">
    <source>
        <dbReference type="PIRNR" id="PIRNR006256"/>
    </source>
</evidence>
<dbReference type="AlphaFoldDB" id="A0A101A8R1"/>
<evidence type="ECO:0000256" key="7">
    <source>
        <dbReference type="ARBA" id="ARBA00048220"/>
    </source>
</evidence>
<dbReference type="RefSeq" id="WP_064395254.1">
    <property type="nucleotide sequence ID" value="NZ_LQIR01000012.1"/>
</dbReference>
<dbReference type="InterPro" id="IPR017945">
    <property type="entry name" value="DHBP_synth_RibB-like_a/b_dom"/>
</dbReference>
<dbReference type="PANTHER" id="PTHR42959">
    <property type="entry name" value="CARBAMOYLTRANSFERASE"/>
    <property type="match status" value="1"/>
</dbReference>
<keyword evidence="6" id="KW-0862">Zinc</keyword>
<protein>
    <recommendedName>
        <fullName evidence="8">Carbamoyltransferase</fullName>
        <ecNumber evidence="8">6.2.-.-</ecNumber>
    </recommendedName>
</protein>
<dbReference type="GO" id="GO:0016743">
    <property type="term" value="F:carboxyl- or carbamoyltransferase activity"/>
    <property type="evidence" value="ECO:0007669"/>
    <property type="project" value="UniProtKB-UniRule"/>
</dbReference>
<dbReference type="EC" id="6.2.-.-" evidence="8"/>
<dbReference type="InterPro" id="IPR051060">
    <property type="entry name" value="Carbamoyltrans_HypF-like"/>
</dbReference>
<dbReference type="Gene3D" id="3.90.870.50">
    <property type="match status" value="1"/>
</dbReference>
<feature type="domain" description="YrdC-like" evidence="11">
    <location>
        <begin position="202"/>
        <end position="398"/>
    </location>
</feature>
<feature type="domain" description="Acylphosphatase-like" evidence="10">
    <location>
        <begin position="6"/>
        <end position="92"/>
    </location>
</feature>
<evidence type="ECO:0000256" key="3">
    <source>
        <dbReference type="ARBA" id="ARBA00022598"/>
    </source>
</evidence>
<evidence type="ECO:0000313" key="13">
    <source>
        <dbReference type="Proteomes" id="UP000053707"/>
    </source>
</evidence>
<evidence type="ECO:0000256" key="9">
    <source>
        <dbReference type="PROSITE-ProRule" id="PRU00520"/>
    </source>
</evidence>
<dbReference type="InterPro" id="IPR041440">
    <property type="entry name" value="HypF_C"/>
</dbReference>
<comment type="similarity">
    <text evidence="2 8">Belongs to the carbamoyltransferase HypF family.</text>
</comment>
<evidence type="ECO:0000256" key="2">
    <source>
        <dbReference type="ARBA" id="ARBA00008097"/>
    </source>
</evidence>
<evidence type="ECO:0000259" key="11">
    <source>
        <dbReference type="PROSITE" id="PS51163"/>
    </source>
</evidence>
<reference evidence="12 13" key="1">
    <citation type="submission" date="2016-01" db="EMBL/GenBank/DDBJ databases">
        <authorList>
            <consortium name="TB Trials Study Group"/>
            <person name="Sutton G."/>
            <person name="Brinkac L."/>
            <person name="Sanka R."/>
            <person name="Adams M."/>
            <person name="Lau E.L."/>
            <person name="Macaden R."/>
            <person name="Grewal H.M.S."/>
        </authorList>
    </citation>
    <scope>NUCLEOTIDE SEQUENCE [LARGE SCALE GENOMIC DNA]</scope>
    <source>
        <strain evidence="12 13">IS-1744</strain>
    </source>
</reference>
<evidence type="ECO:0000256" key="5">
    <source>
        <dbReference type="ARBA" id="ARBA00022771"/>
    </source>
</evidence>
<dbReference type="PANTHER" id="PTHR42959:SF1">
    <property type="entry name" value="CARBAMOYLTRANSFERASE HYPF"/>
    <property type="match status" value="1"/>
</dbReference>
<dbReference type="SUPFAM" id="SSF55821">
    <property type="entry name" value="YrdC/RibB"/>
    <property type="match status" value="1"/>
</dbReference>
<dbReference type="Pfam" id="PF01300">
    <property type="entry name" value="Sua5_yciO_yrdC"/>
    <property type="match status" value="1"/>
</dbReference>
<keyword evidence="13" id="KW-1185">Reference proteome</keyword>
<evidence type="ECO:0000259" key="10">
    <source>
        <dbReference type="PROSITE" id="PS51160"/>
    </source>
</evidence>
<dbReference type="Gene3D" id="3.30.420.360">
    <property type="match status" value="1"/>
</dbReference>
<dbReference type="GO" id="GO:0008270">
    <property type="term" value="F:zinc ion binding"/>
    <property type="evidence" value="ECO:0007669"/>
    <property type="project" value="UniProtKB-KW"/>
</dbReference>
<dbReference type="Pfam" id="PF07503">
    <property type="entry name" value="zf-HYPF"/>
    <property type="match status" value="2"/>
</dbReference>
<dbReference type="GO" id="GO:0003725">
    <property type="term" value="F:double-stranded RNA binding"/>
    <property type="evidence" value="ECO:0007669"/>
    <property type="project" value="InterPro"/>
</dbReference>
<keyword evidence="9" id="KW-0378">Hydrolase</keyword>
<dbReference type="InterPro" id="IPR055128">
    <property type="entry name" value="HypF_C_2"/>
</dbReference>
<organism evidence="12 13">
    <name type="scientific">Mycobacterium lehmannii</name>
    <dbReference type="NCBI Taxonomy" id="2048550"/>
    <lineage>
        <taxon>Bacteria</taxon>
        <taxon>Bacillati</taxon>
        <taxon>Actinomycetota</taxon>
        <taxon>Actinomycetes</taxon>
        <taxon>Mycobacteriales</taxon>
        <taxon>Mycobacteriaceae</taxon>
        <taxon>Mycobacterium</taxon>
    </lineage>
</organism>
<comment type="pathway">
    <text evidence="1">Protein modification; [NiFe] hydrogenase maturation.</text>
</comment>
<sequence>MTTRRRLRVHVRGVVQGVGFRPFVYTTAAALGLTGSVCNDSSGALIVVEGDAADVEAFLARLRDHPPPLAVVESFDTERLPLAGGTGFIIADTSRTDGGRTLTSPDVAMCSDCAAEQRDPGNRRFRHPFVNCTNCGPRFTIIASLPYDRHATTMASFEMCEACAREYHDPADRRFHAQPVCCPDCGPTLTYRDLAGATMTGESALRRARRLLTDGGILAVKGIGGYHLACDAADERAVAELRARKRRGDKPFAVMAPDLATARGLVEIDAPSARLLAGPQRPIVLMPRRDGAPVADAVAPHNPDLGILLAYTPLHALLFGLPGDAPGPTVLVMTSANLAGEPICFVDATALERLSRIVDGWLMNDREILVPCDDSVMRVITLDGGYEPVELPIRRSRGYAPLPVALPMPVPPSLAVGADLKNTMAVADGRYAWLSQHIGDMDDLATLSAFDSAQRHLRELTSVAPQVLVADAHPLYRSTEWARRNAADRPVKLVQHHHAHIAAVMAEHGLDGSTQVLGFAFDGTGYGPDRAVWGGEVLLANYKGYQRLAHLKYVPLAGGDVSVLRPYRMALAHLRSAGIAWDPELPPVSACPPDERQALARQLETGLGCVPTSSMGRLFDAVSSLVGVRHMVDYEAQAAIELEGMSRGVDCGTEPYAFSVDTSDSAAVIDPAPVLDAIVADLRAGISPSGIGARFHRAVADLVVDLACTHADSSRPVALSGGVFQNALLLELTLNGLHDRGIDAMTHRIVPPNDGGIALGQLLVGNAS</sequence>
<dbReference type="InterPro" id="IPR006070">
    <property type="entry name" value="Sua5-like_dom"/>
</dbReference>
<dbReference type="InterPro" id="IPR004421">
    <property type="entry name" value="Carbamoyltransferase_HypF"/>
</dbReference>
<dbReference type="PROSITE" id="PS51160">
    <property type="entry name" value="ACYLPHOSPHATASE_3"/>
    <property type="match status" value="1"/>
</dbReference>
<dbReference type="PROSITE" id="PS00150">
    <property type="entry name" value="ACYLPHOSPHATASE_1"/>
    <property type="match status" value="1"/>
</dbReference>
<dbReference type="EMBL" id="LQIR01000012">
    <property type="protein sequence ID" value="KUI17666.1"/>
    <property type="molecule type" value="Genomic_DNA"/>
</dbReference>
<keyword evidence="5" id="KW-0863">Zinc-finger</keyword>
<dbReference type="GO" id="GO:0003998">
    <property type="term" value="F:acylphosphatase activity"/>
    <property type="evidence" value="ECO:0007669"/>
    <property type="project" value="UniProtKB-EC"/>
</dbReference>
<gene>
    <name evidence="12" type="ORF">AU192_01975</name>
</gene>
<dbReference type="InterPro" id="IPR036046">
    <property type="entry name" value="Acylphosphatase-like_dom_sf"/>
</dbReference>
<dbReference type="PROSITE" id="PS51163">
    <property type="entry name" value="YRDC"/>
    <property type="match status" value="1"/>
</dbReference>
<evidence type="ECO:0000313" key="12">
    <source>
        <dbReference type="EMBL" id="KUI17666.1"/>
    </source>
</evidence>
<accession>A0A101A8R1</accession>
<comment type="catalytic activity">
    <reaction evidence="7">
        <text>C-terminal L-cysteinyl-[HypE protein] + carbamoyl phosphate + ATP + H2O = C-terminal S-carboxamide-L-cysteinyl-[HypE protein] + AMP + phosphate + diphosphate + H(+)</text>
        <dbReference type="Rhea" id="RHEA:55636"/>
        <dbReference type="Rhea" id="RHEA-COMP:14247"/>
        <dbReference type="Rhea" id="RHEA-COMP:14392"/>
        <dbReference type="ChEBI" id="CHEBI:15377"/>
        <dbReference type="ChEBI" id="CHEBI:15378"/>
        <dbReference type="ChEBI" id="CHEBI:30616"/>
        <dbReference type="ChEBI" id="CHEBI:33019"/>
        <dbReference type="ChEBI" id="CHEBI:43474"/>
        <dbReference type="ChEBI" id="CHEBI:58228"/>
        <dbReference type="ChEBI" id="CHEBI:76913"/>
        <dbReference type="ChEBI" id="CHEBI:139126"/>
        <dbReference type="ChEBI" id="CHEBI:456215"/>
    </reaction>
</comment>
<dbReference type="Gene3D" id="3.30.420.40">
    <property type="match status" value="1"/>
</dbReference>
<dbReference type="Gene3D" id="3.30.110.120">
    <property type="match status" value="1"/>
</dbReference>
<dbReference type="Pfam" id="PF22521">
    <property type="entry name" value="HypF_C_2"/>
    <property type="match status" value="1"/>
</dbReference>
<dbReference type="InterPro" id="IPR001792">
    <property type="entry name" value="Acylphosphatase-like_dom"/>
</dbReference>
<comment type="catalytic activity">
    <reaction evidence="9">
        <text>an acyl phosphate + H2O = a carboxylate + phosphate + H(+)</text>
        <dbReference type="Rhea" id="RHEA:14965"/>
        <dbReference type="ChEBI" id="CHEBI:15377"/>
        <dbReference type="ChEBI" id="CHEBI:15378"/>
        <dbReference type="ChEBI" id="CHEBI:29067"/>
        <dbReference type="ChEBI" id="CHEBI:43474"/>
        <dbReference type="ChEBI" id="CHEBI:59918"/>
        <dbReference type="EC" id="3.6.1.7"/>
    </reaction>
</comment>
<dbReference type="NCBIfam" id="TIGR00143">
    <property type="entry name" value="hypF"/>
    <property type="match status" value="1"/>
</dbReference>
<keyword evidence="4" id="KW-0479">Metal-binding</keyword>
<evidence type="ECO:0000256" key="4">
    <source>
        <dbReference type="ARBA" id="ARBA00022723"/>
    </source>
</evidence>
<name>A0A101A8R1_9MYCO</name>
<dbReference type="UniPathway" id="UPA00335"/>
<dbReference type="GO" id="GO:0051604">
    <property type="term" value="P:protein maturation"/>
    <property type="evidence" value="ECO:0007669"/>
    <property type="project" value="TreeGrafter"/>
</dbReference>
<comment type="caution">
    <text evidence="12">The sequence shown here is derived from an EMBL/GenBank/DDBJ whole genome shotgun (WGS) entry which is preliminary data.</text>
</comment>
<dbReference type="GO" id="GO:0016874">
    <property type="term" value="F:ligase activity"/>
    <property type="evidence" value="ECO:0007669"/>
    <property type="project" value="UniProtKB-UniRule"/>
</dbReference>
<feature type="active site" evidence="9">
    <location>
        <position position="39"/>
    </location>
</feature>
<dbReference type="Pfam" id="PF17788">
    <property type="entry name" value="HypF_C"/>
    <property type="match status" value="1"/>
</dbReference>